<keyword evidence="2" id="KW-0472">Membrane</keyword>
<feature type="compositionally biased region" description="Gly residues" evidence="1">
    <location>
        <begin position="332"/>
        <end position="349"/>
    </location>
</feature>
<gene>
    <name evidence="5" type="ORF">CCAS_08705</name>
</gene>
<feature type="compositionally biased region" description="Low complexity" evidence="1">
    <location>
        <begin position="303"/>
        <end position="331"/>
    </location>
</feature>
<name>G7HYI2_9CORY</name>
<sequence>MSIKRLVVRRISATLAAAAIAGGTLFAPASISVLPQAQAQTCDETHRAVSDGSLTWGVKESFRNYVEGNIARGAITVKDGASRSGGSVVYPASASSITGDSKGVVRFGGTVNFTGHNGVLDLTLSDIAMHIDGSTAELTADYSSRKFEGMNSHEPGPIETGNDVVFASVNLNSAANFKSNSVNLAGTTTLTSSGVNVFGGFYEAGIQLDNTVGTLSLKDECGPAPEDTGGGTGGGGGSDTNFTGATDSGATEGIAGLVGTLNDTLVEVNGLIVNSGNIMDNSGRLYDRVMGGSGTSGAGTSGSGNTTSGTTGSNTTGSNTTGNTDSNTNSTTGGGTNTTGGTTSGGNSTGGNTTASGTTGGTGGGNTAAAASTAATTGAQSAGASDSSVCQAGDSVGITSAQAQWGVRTSFRNYIAGSIANGGWRLGGVQESGDTFIFSGDSGAVDPGSTSGTILFPGSINFYGHNGTLDTTFSNMEIQFAGNSGQLIVNTVSNDVDGNSKDYGRITLANLNFSSLNVSDSSASGTASSASGTASTVLTGAGADAFGNFYPEGDPLDDITFEASLGGSASCAEGQGSGGASAGTGAGGGASTASELRASGGSTGTSGGNGTSGSVNDQIEFSEDSGADSAAGGNQFRIKDASVGGQSGISDSTIILLLLAAFVVAGTTVTSFGSRNPN</sequence>
<dbReference type="RefSeq" id="WP_006822723.1">
    <property type="nucleotide sequence ID" value="NZ_CAFW01000079.1"/>
</dbReference>
<dbReference type="Proteomes" id="UP000004840">
    <property type="component" value="Unassembled WGS sequence"/>
</dbReference>
<dbReference type="InterPro" id="IPR007331">
    <property type="entry name" value="Htaa"/>
</dbReference>
<organism evidence="5 6">
    <name type="scientific">Corynebacterium casei UCMA 3821</name>
    <dbReference type="NCBI Taxonomy" id="1110505"/>
    <lineage>
        <taxon>Bacteria</taxon>
        <taxon>Bacillati</taxon>
        <taxon>Actinomycetota</taxon>
        <taxon>Actinomycetes</taxon>
        <taxon>Mycobacteriales</taxon>
        <taxon>Corynebacteriaceae</taxon>
        <taxon>Corynebacterium</taxon>
    </lineage>
</organism>
<feature type="region of interest" description="Disordered" evidence="1">
    <location>
        <begin position="218"/>
        <end position="247"/>
    </location>
</feature>
<feature type="domain" description="Htaa" evidence="4">
    <location>
        <begin position="401"/>
        <end position="561"/>
    </location>
</feature>
<feature type="compositionally biased region" description="Gly residues" evidence="1">
    <location>
        <begin position="601"/>
        <end position="611"/>
    </location>
</feature>
<feature type="domain" description="Htaa" evidence="4">
    <location>
        <begin position="51"/>
        <end position="211"/>
    </location>
</feature>
<keyword evidence="2" id="KW-0812">Transmembrane</keyword>
<feature type="transmembrane region" description="Helical" evidence="2">
    <location>
        <begin position="654"/>
        <end position="673"/>
    </location>
</feature>
<reference evidence="5 6" key="1">
    <citation type="journal article" date="2012" name="J. Bacteriol.">
        <title>Genome Sequence of Corynebacterium casei UCMA 3821, Isolated from a Smear-Ripened Cheese.</title>
        <authorList>
            <person name="Monnet C."/>
            <person name="Loux V."/>
            <person name="Bento P."/>
            <person name="Gibrat J.F."/>
            <person name="Straub C."/>
            <person name="Bonnarme P."/>
            <person name="Landaud S."/>
            <person name="Irlinger F."/>
        </authorList>
    </citation>
    <scope>NUCLEOTIDE SEQUENCE [LARGE SCALE GENOMIC DNA]</scope>
    <source>
        <strain evidence="5 6">UCMA 3821</strain>
    </source>
</reference>
<feature type="signal peptide" evidence="3">
    <location>
        <begin position="1"/>
        <end position="29"/>
    </location>
</feature>
<feature type="region of interest" description="Disordered" evidence="1">
    <location>
        <begin position="290"/>
        <end position="369"/>
    </location>
</feature>
<proteinExistence type="predicted"/>
<keyword evidence="2" id="KW-1133">Transmembrane helix</keyword>
<evidence type="ECO:0000256" key="3">
    <source>
        <dbReference type="SAM" id="SignalP"/>
    </source>
</evidence>
<protein>
    <recommendedName>
        <fullName evidence="4">Htaa domain-containing protein</fullName>
    </recommendedName>
</protein>
<feature type="chain" id="PRO_5039288534" description="Htaa domain-containing protein" evidence="3">
    <location>
        <begin position="30"/>
        <end position="678"/>
    </location>
</feature>
<comment type="caution">
    <text evidence="5">The sequence shown here is derived from an EMBL/GenBank/DDBJ whole genome shotgun (WGS) entry which is preliminary data.</text>
</comment>
<dbReference type="AlphaFoldDB" id="G7HYI2"/>
<accession>G7HYI2</accession>
<evidence type="ECO:0000256" key="2">
    <source>
        <dbReference type="SAM" id="Phobius"/>
    </source>
</evidence>
<evidence type="ECO:0000313" key="6">
    <source>
        <dbReference type="Proteomes" id="UP000004840"/>
    </source>
</evidence>
<dbReference type="EMBL" id="CAFW01000079">
    <property type="protein sequence ID" value="CCE55247.1"/>
    <property type="molecule type" value="Genomic_DNA"/>
</dbReference>
<feature type="region of interest" description="Disordered" evidence="1">
    <location>
        <begin position="572"/>
        <end position="619"/>
    </location>
</feature>
<feature type="compositionally biased region" description="Gly residues" evidence="1">
    <location>
        <begin position="291"/>
        <end position="302"/>
    </location>
</feature>
<keyword evidence="3" id="KW-0732">Signal</keyword>
<evidence type="ECO:0000313" key="5">
    <source>
        <dbReference type="EMBL" id="CCE55247.1"/>
    </source>
</evidence>
<feature type="compositionally biased region" description="Gly residues" evidence="1">
    <location>
        <begin position="575"/>
        <end position="590"/>
    </location>
</feature>
<evidence type="ECO:0000256" key="1">
    <source>
        <dbReference type="SAM" id="MobiDB-lite"/>
    </source>
</evidence>
<evidence type="ECO:0000259" key="4">
    <source>
        <dbReference type="Pfam" id="PF04213"/>
    </source>
</evidence>
<dbReference type="Pfam" id="PF04213">
    <property type="entry name" value="HtaA"/>
    <property type="match status" value="2"/>
</dbReference>
<feature type="compositionally biased region" description="Gly residues" evidence="1">
    <location>
        <begin position="228"/>
        <end position="238"/>
    </location>
</feature>